<gene>
    <name evidence="8" type="ORF">DSM5745_03689</name>
</gene>
<dbReference type="STRING" id="1810919.A0A3D8SL45"/>
<dbReference type="Pfam" id="PF00172">
    <property type="entry name" value="Zn_clus"/>
    <property type="match status" value="1"/>
</dbReference>
<dbReference type="PROSITE" id="PS50048">
    <property type="entry name" value="ZN2_CY6_FUNGAL_2"/>
    <property type="match status" value="1"/>
</dbReference>
<name>A0A3D8SL45_9EURO</name>
<comment type="subcellular location">
    <subcellularLocation>
        <location evidence="1">Nucleus</location>
    </subcellularLocation>
</comment>
<organism evidence="8 9">
    <name type="scientific">Aspergillus mulundensis</name>
    <dbReference type="NCBI Taxonomy" id="1810919"/>
    <lineage>
        <taxon>Eukaryota</taxon>
        <taxon>Fungi</taxon>
        <taxon>Dikarya</taxon>
        <taxon>Ascomycota</taxon>
        <taxon>Pezizomycotina</taxon>
        <taxon>Eurotiomycetes</taxon>
        <taxon>Eurotiomycetidae</taxon>
        <taxon>Eurotiales</taxon>
        <taxon>Aspergillaceae</taxon>
        <taxon>Aspergillus</taxon>
        <taxon>Aspergillus subgen. Nidulantes</taxon>
    </lineage>
</organism>
<evidence type="ECO:0000256" key="1">
    <source>
        <dbReference type="ARBA" id="ARBA00004123"/>
    </source>
</evidence>
<keyword evidence="2" id="KW-0805">Transcription regulation</keyword>
<protein>
    <submittedName>
        <fullName evidence="8">Putative Zn(II)2Cys6 transcription factor</fullName>
    </submittedName>
</protein>
<dbReference type="GeneID" id="38114059"/>
<dbReference type="Proteomes" id="UP000256690">
    <property type="component" value="Unassembled WGS sequence"/>
</dbReference>
<feature type="region of interest" description="Disordered" evidence="6">
    <location>
        <begin position="73"/>
        <end position="93"/>
    </location>
</feature>
<evidence type="ECO:0000259" key="7">
    <source>
        <dbReference type="PROSITE" id="PS50048"/>
    </source>
</evidence>
<accession>A0A3D8SL45</accession>
<dbReference type="OrthoDB" id="5130013at2759"/>
<evidence type="ECO:0000313" key="9">
    <source>
        <dbReference type="Proteomes" id="UP000256690"/>
    </source>
</evidence>
<dbReference type="InterPro" id="IPR001138">
    <property type="entry name" value="Zn2Cys6_DnaBD"/>
</dbReference>
<feature type="domain" description="Zn(2)-C6 fungal-type" evidence="7">
    <location>
        <begin position="4"/>
        <end position="32"/>
    </location>
</feature>
<dbReference type="InterPro" id="IPR036864">
    <property type="entry name" value="Zn2-C6_fun-type_DNA-bd_sf"/>
</dbReference>
<evidence type="ECO:0000256" key="3">
    <source>
        <dbReference type="ARBA" id="ARBA00023125"/>
    </source>
</evidence>
<dbReference type="GO" id="GO:0000976">
    <property type="term" value="F:transcription cis-regulatory region binding"/>
    <property type="evidence" value="ECO:0007669"/>
    <property type="project" value="TreeGrafter"/>
</dbReference>
<sequence>MQEACYTCRRRHVQCDRSGNPCRKCETAGLKCLDKRPIRWVQGVAIRGAMRGRSHQNDLVSANPVATLDFRQGTSGKPLEPLEQSASNELVPTIPPSSIPVSLKDKPLTKLDPSAQYYLDYYNDRICQLFIVYDSVNNPFRSLIPLALNDSVLLDAVLALAARHRANFEQPFSTTSNNALTISPAADREALRFKYRAIQGLSTSLGAGNSYRDTTVASVFLLVFLDLLESGCDRWNYHLEGAKTLMALTPNQDPGRTVERIRRFIIKQLHLIEALGATFVRPDLLSKSSSVEESYTLLEDVVEESFLGCPEFILTAVQLFSLQRDIIARNDASNRSPTEDITSVLDAVRDFDCRTWASTLPRESVKHDINDLTRLAKAYQLGGILYGQRVIDAAQKSQTSQMSATSELIQVINLLQHTNLLKCTLWPITVGGLECQAQPERDMLIQALEKFWQDTKCLNVTNAANILQDYWRKIDSGPNVANDWIFEMGRSSHDWLLI</sequence>
<dbReference type="SUPFAM" id="SSF57701">
    <property type="entry name" value="Zn2/Cys6 DNA-binding domain"/>
    <property type="match status" value="1"/>
</dbReference>
<evidence type="ECO:0000256" key="5">
    <source>
        <dbReference type="ARBA" id="ARBA00023242"/>
    </source>
</evidence>
<dbReference type="GO" id="GO:0005634">
    <property type="term" value="C:nucleus"/>
    <property type="evidence" value="ECO:0007669"/>
    <property type="project" value="UniProtKB-SubCell"/>
</dbReference>
<keyword evidence="4" id="KW-0804">Transcription</keyword>
<dbReference type="Gene3D" id="4.10.240.10">
    <property type="entry name" value="Zn(2)-C6 fungal-type DNA-binding domain"/>
    <property type="match status" value="1"/>
</dbReference>
<dbReference type="GO" id="GO:0000981">
    <property type="term" value="F:DNA-binding transcription factor activity, RNA polymerase II-specific"/>
    <property type="evidence" value="ECO:0007669"/>
    <property type="project" value="InterPro"/>
</dbReference>
<evidence type="ECO:0000313" key="8">
    <source>
        <dbReference type="EMBL" id="RDW87047.1"/>
    </source>
</evidence>
<dbReference type="PROSITE" id="PS00463">
    <property type="entry name" value="ZN2_CY6_FUNGAL_1"/>
    <property type="match status" value="1"/>
</dbReference>
<evidence type="ECO:0000256" key="2">
    <source>
        <dbReference type="ARBA" id="ARBA00023015"/>
    </source>
</evidence>
<dbReference type="GO" id="GO:0008270">
    <property type="term" value="F:zinc ion binding"/>
    <property type="evidence" value="ECO:0007669"/>
    <property type="project" value="InterPro"/>
</dbReference>
<dbReference type="EMBL" id="PVWQ01000003">
    <property type="protein sequence ID" value="RDW87047.1"/>
    <property type="molecule type" value="Genomic_DNA"/>
</dbReference>
<evidence type="ECO:0000256" key="6">
    <source>
        <dbReference type="SAM" id="MobiDB-lite"/>
    </source>
</evidence>
<dbReference type="PANTHER" id="PTHR37534">
    <property type="entry name" value="TRANSCRIPTIONAL ACTIVATOR PROTEIN UGA3"/>
    <property type="match status" value="1"/>
</dbReference>
<dbReference type="SMART" id="SM00066">
    <property type="entry name" value="GAL4"/>
    <property type="match status" value="1"/>
</dbReference>
<dbReference type="AlphaFoldDB" id="A0A3D8SL45"/>
<dbReference type="RefSeq" id="XP_026606571.1">
    <property type="nucleotide sequence ID" value="XM_026745705.1"/>
</dbReference>
<keyword evidence="3" id="KW-0238">DNA-binding</keyword>
<proteinExistence type="predicted"/>
<reference evidence="8 9" key="1">
    <citation type="journal article" date="2018" name="IMA Fungus">
        <title>IMA Genome-F 9: Draft genome sequence of Annulohypoxylon stygium, Aspergillus mulundensis, Berkeleyomyces basicola (syn. Thielaviopsis basicola), Ceratocystis smalleyi, two Cercospora beticola strains, Coleophoma cylindrospora, Fusarium fracticaudum, Phialophora cf. hyalina, and Morchella septimelata.</title>
        <authorList>
            <person name="Wingfield B.D."/>
            <person name="Bills G.F."/>
            <person name="Dong Y."/>
            <person name="Huang W."/>
            <person name="Nel W.J."/>
            <person name="Swalarsk-Parry B.S."/>
            <person name="Vaghefi N."/>
            <person name="Wilken P.M."/>
            <person name="An Z."/>
            <person name="de Beer Z.W."/>
            <person name="De Vos L."/>
            <person name="Chen L."/>
            <person name="Duong T.A."/>
            <person name="Gao Y."/>
            <person name="Hammerbacher A."/>
            <person name="Kikkert J.R."/>
            <person name="Li Y."/>
            <person name="Li H."/>
            <person name="Li K."/>
            <person name="Li Q."/>
            <person name="Liu X."/>
            <person name="Ma X."/>
            <person name="Naidoo K."/>
            <person name="Pethybridge S.J."/>
            <person name="Sun J."/>
            <person name="Steenkamp E.T."/>
            <person name="van der Nest M.A."/>
            <person name="van Wyk S."/>
            <person name="Wingfield M.J."/>
            <person name="Xiong C."/>
            <person name="Yue Q."/>
            <person name="Zhang X."/>
        </authorList>
    </citation>
    <scope>NUCLEOTIDE SEQUENCE [LARGE SCALE GENOMIC DNA]</scope>
    <source>
        <strain evidence="8 9">DSM 5745</strain>
    </source>
</reference>
<comment type="caution">
    <text evidence="8">The sequence shown here is derived from an EMBL/GenBank/DDBJ whole genome shotgun (WGS) entry which is preliminary data.</text>
</comment>
<keyword evidence="9" id="KW-1185">Reference proteome</keyword>
<keyword evidence="5" id="KW-0539">Nucleus</keyword>
<dbReference type="InterPro" id="IPR021858">
    <property type="entry name" value="Fun_TF"/>
</dbReference>
<dbReference type="Pfam" id="PF11951">
    <property type="entry name" value="Fungal_trans_2"/>
    <property type="match status" value="1"/>
</dbReference>
<evidence type="ECO:0000256" key="4">
    <source>
        <dbReference type="ARBA" id="ARBA00023163"/>
    </source>
</evidence>
<dbReference type="GO" id="GO:0045944">
    <property type="term" value="P:positive regulation of transcription by RNA polymerase II"/>
    <property type="evidence" value="ECO:0007669"/>
    <property type="project" value="TreeGrafter"/>
</dbReference>
<dbReference type="PANTHER" id="PTHR37534:SF8">
    <property type="entry name" value="ZN(II)2CYS6 TRANSCRIPTION FACTOR (EUROFUNG)"/>
    <property type="match status" value="1"/>
</dbReference>
<dbReference type="CDD" id="cd00067">
    <property type="entry name" value="GAL4"/>
    <property type="match status" value="1"/>
</dbReference>